<organism evidence="3">
    <name type="scientific">Lygus hesperus</name>
    <name type="common">Western plant bug</name>
    <dbReference type="NCBI Taxonomy" id="30085"/>
    <lineage>
        <taxon>Eukaryota</taxon>
        <taxon>Metazoa</taxon>
        <taxon>Ecdysozoa</taxon>
        <taxon>Arthropoda</taxon>
        <taxon>Hexapoda</taxon>
        <taxon>Insecta</taxon>
        <taxon>Pterygota</taxon>
        <taxon>Neoptera</taxon>
        <taxon>Paraneoptera</taxon>
        <taxon>Hemiptera</taxon>
        <taxon>Heteroptera</taxon>
        <taxon>Panheteroptera</taxon>
        <taxon>Cimicomorpha</taxon>
        <taxon>Miridae</taxon>
        <taxon>Mirini</taxon>
        <taxon>Lygus</taxon>
    </lineage>
</organism>
<dbReference type="Pfam" id="PF05699">
    <property type="entry name" value="Dimer_Tnp_hAT"/>
    <property type="match status" value="1"/>
</dbReference>
<dbReference type="GO" id="GO:0046983">
    <property type="term" value="F:protein dimerization activity"/>
    <property type="evidence" value="ECO:0007669"/>
    <property type="project" value="InterPro"/>
</dbReference>
<dbReference type="AlphaFoldDB" id="A0A0A9YIM9"/>
<dbReference type="EMBL" id="GBHO01014219">
    <property type="protein sequence ID" value="JAG29385.1"/>
    <property type="molecule type" value="Transcribed_RNA"/>
</dbReference>
<evidence type="ECO:0000259" key="2">
    <source>
        <dbReference type="Pfam" id="PF05699"/>
    </source>
</evidence>
<feature type="domain" description="HAT C-terminal dimerisation" evidence="2">
    <location>
        <begin position="53"/>
        <end position="99"/>
    </location>
</feature>
<protein>
    <submittedName>
        <fullName evidence="3">Elongation factor G 1</fullName>
    </submittedName>
</protein>
<proteinExistence type="predicted"/>
<name>A0A0A9YIM9_LYGHE</name>
<reference evidence="3" key="2">
    <citation type="submission" date="2014-07" db="EMBL/GenBank/DDBJ databases">
        <authorList>
            <person name="Hull J."/>
        </authorList>
    </citation>
    <scope>NUCLEOTIDE SEQUENCE</scope>
</reference>
<dbReference type="SUPFAM" id="SSF53098">
    <property type="entry name" value="Ribonuclease H-like"/>
    <property type="match status" value="1"/>
</dbReference>
<reference evidence="3" key="1">
    <citation type="journal article" date="2014" name="PLoS ONE">
        <title>Transcriptome-Based Identification of ABC Transporters in the Western Tarnished Plant Bug Lygus hesperus.</title>
        <authorList>
            <person name="Hull J.J."/>
            <person name="Chaney K."/>
            <person name="Geib S.M."/>
            <person name="Fabrick J.A."/>
            <person name="Brent C.S."/>
            <person name="Walsh D."/>
            <person name="Lavine L.C."/>
        </authorList>
    </citation>
    <scope>NUCLEOTIDE SEQUENCE</scope>
</reference>
<feature type="compositionally biased region" description="Polar residues" evidence="1">
    <location>
        <begin position="21"/>
        <end position="34"/>
    </location>
</feature>
<keyword evidence="3" id="KW-0648">Protein biosynthesis</keyword>
<keyword evidence="3" id="KW-0251">Elongation factor</keyword>
<feature type="region of interest" description="Disordered" evidence="1">
    <location>
        <begin position="1"/>
        <end position="34"/>
    </location>
</feature>
<evidence type="ECO:0000313" key="3">
    <source>
        <dbReference type="EMBL" id="JAG29385.1"/>
    </source>
</evidence>
<sequence>MSVKEERDKKLKGKYQHQKSSDIQTPKSYPQPSSAIKHEIAAYENTGIRGQLLSLGYKSIKSIPVTSTESERAFSVAGIMLTDLRCSPKGDTLSNLCLLRAHFSQQ</sequence>
<dbReference type="InterPro" id="IPR008906">
    <property type="entry name" value="HATC_C_dom"/>
</dbReference>
<dbReference type="GO" id="GO:0003746">
    <property type="term" value="F:translation elongation factor activity"/>
    <property type="evidence" value="ECO:0007669"/>
    <property type="project" value="UniProtKB-KW"/>
</dbReference>
<gene>
    <name evidence="3" type="primary">fusA_6</name>
    <name evidence="3" type="ORF">CM83_62194</name>
</gene>
<accession>A0A0A9YIM9</accession>
<evidence type="ECO:0000256" key="1">
    <source>
        <dbReference type="SAM" id="MobiDB-lite"/>
    </source>
</evidence>
<dbReference type="InterPro" id="IPR012337">
    <property type="entry name" value="RNaseH-like_sf"/>
</dbReference>